<sequence length="269" mass="31027">MIGKKAEERVLRFFATHGFTVECLPEAPFLERMEMPIRYSPEVRERAVRLVFEHCEEYESQWAAIREDRPLCRDSTQLGSAGRAGRTQAMSSPENPGRFRWYAFVVLILMVGMLVPGCSDKPFYTLQEFKNGVTVHVEFDDGVVCFVTLAVETEGVDVHDFNDLFWRSKKRIEQTSFGKVVWRAQDTDEYLFEEDLQAQLEKGPLQVQKEKGQTFLFDSDTPGVLRKMKSRSGLAPVFDERGNQLHEDHQAAGHITSLKIIKYSWHELK</sequence>
<dbReference type="EMBL" id="JAHJDP010000108">
    <property type="protein sequence ID" value="MBU2693009.1"/>
    <property type="molecule type" value="Genomic_DNA"/>
</dbReference>
<protein>
    <submittedName>
        <fullName evidence="2">Uncharacterized protein</fullName>
    </submittedName>
</protein>
<keyword evidence="1" id="KW-0812">Transmembrane</keyword>
<name>A0A948W7V9_UNCEI</name>
<feature type="transmembrane region" description="Helical" evidence="1">
    <location>
        <begin position="99"/>
        <end position="117"/>
    </location>
</feature>
<evidence type="ECO:0000256" key="1">
    <source>
        <dbReference type="SAM" id="Phobius"/>
    </source>
</evidence>
<organism evidence="2 3">
    <name type="scientific">Eiseniibacteriota bacterium</name>
    <dbReference type="NCBI Taxonomy" id="2212470"/>
    <lineage>
        <taxon>Bacteria</taxon>
        <taxon>Candidatus Eiseniibacteriota</taxon>
    </lineage>
</organism>
<dbReference type="Gene3D" id="1.10.10.10">
    <property type="entry name" value="Winged helix-like DNA-binding domain superfamily/Winged helix DNA-binding domain"/>
    <property type="match status" value="1"/>
</dbReference>
<reference evidence="2" key="1">
    <citation type="submission" date="2021-05" db="EMBL/GenBank/DDBJ databases">
        <title>Energy efficiency and biological interactions define the core microbiome of deep oligotrophic groundwater.</title>
        <authorList>
            <person name="Mehrshad M."/>
            <person name="Lopez-Fernandez M."/>
            <person name="Bell E."/>
            <person name="Bernier-Latmani R."/>
            <person name="Bertilsson S."/>
            <person name="Dopson M."/>
        </authorList>
    </citation>
    <scope>NUCLEOTIDE SEQUENCE</scope>
    <source>
        <strain evidence="2">Modern_marine.mb.64</strain>
    </source>
</reference>
<dbReference type="Proteomes" id="UP000777784">
    <property type="component" value="Unassembled WGS sequence"/>
</dbReference>
<keyword evidence="1" id="KW-0472">Membrane</keyword>
<accession>A0A948W7V9</accession>
<keyword evidence="1" id="KW-1133">Transmembrane helix</keyword>
<evidence type="ECO:0000313" key="3">
    <source>
        <dbReference type="Proteomes" id="UP000777784"/>
    </source>
</evidence>
<comment type="caution">
    <text evidence="2">The sequence shown here is derived from an EMBL/GenBank/DDBJ whole genome shotgun (WGS) entry which is preliminary data.</text>
</comment>
<evidence type="ECO:0000313" key="2">
    <source>
        <dbReference type="EMBL" id="MBU2693009.1"/>
    </source>
</evidence>
<gene>
    <name evidence="2" type="ORF">KJ970_18995</name>
</gene>
<dbReference type="AlphaFoldDB" id="A0A948W7V9"/>
<dbReference type="InterPro" id="IPR036388">
    <property type="entry name" value="WH-like_DNA-bd_sf"/>
</dbReference>
<proteinExistence type="predicted"/>